<dbReference type="EMBL" id="NHOO01000014">
    <property type="protein sequence ID" value="OVE46924.1"/>
    <property type="molecule type" value="Genomic_DNA"/>
</dbReference>
<gene>
    <name evidence="1" type="ORF">CBW21_16075</name>
</gene>
<proteinExistence type="predicted"/>
<dbReference type="AlphaFoldDB" id="A0A202B5W2"/>
<dbReference type="RefSeq" id="WP_043595912.1">
    <property type="nucleotide sequence ID" value="NZ_NHOO01000014.1"/>
</dbReference>
<protein>
    <submittedName>
        <fullName evidence="1">Uncharacterized protein</fullName>
    </submittedName>
</protein>
<organism evidence="1 2">
    <name type="scientific">Chromobacterium violaceum</name>
    <dbReference type="NCBI Taxonomy" id="536"/>
    <lineage>
        <taxon>Bacteria</taxon>
        <taxon>Pseudomonadati</taxon>
        <taxon>Pseudomonadota</taxon>
        <taxon>Betaproteobacteria</taxon>
        <taxon>Neisseriales</taxon>
        <taxon>Chromobacteriaceae</taxon>
        <taxon>Chromobacterium</taxon>
    </lineage>
</organism>
<evidence type="ECO:0000313" key="2">
    <source>
        <dbReference type="Proteomes" id="UP000196342"/>
    </source>
</evidence>
<reference evidence="1 2" key="1">
    <citation type="submission" date="2017-05" db="EMBL/GenBank/DDBJ databases">
        <title>Chromobacterium violaceum GHPS1 isolated from Hydrocarbon polluted soil in French Guiana display an awesome secondary metabolite arsenal and a battery of drug and heavy-metal-resistance and detoxification of xenobiotics proteins.</title>
        <authorList>
            <person name="Belbahri L."/>
        </authorList>
    </citation>
    <scope>NUCLEOTIDE SEQUENCE [LARGE SCALE GENOMIC DNA]</scope>
    <source>
        <strain evidence="1 2">GHPS1</strain>
    </source>
</reference>
<comment type="caution">
    <text evidence="1">The sequence shown here is derived from an EMBL/GenBank/DDBJ whole genome shotgun (WGS) entry which is preliminary data.</text>
</comment>
<sequence length="124" mass="13928">MEDGFGIKMSHVAIRILIAIHIDRLKGLLSETVTNCSSDAMQRQCPIGASYIQIHCQNEKRIDSFIQENLMSTLHEILFLAQDHHLEAIACKCEKAITVCCENNRDANQSALENLLKAMTKEIS</sequence>
<evidence type="ECO:0000313" key="1">
    <source>
        <dbReference type="EMBL" id="OVE46924.1"/>
    </source>
</evidence>
<keyword evidence="2" id="KW-1185">Reference proteome</keyword>
<accession>A0A202B5W2</accession>
<name>A0A202B5W2_CHRVL</name>
<dbReference type="Proteomes" id="UP000196342">
    <property type="component" value="Unassembled WGS sequence"/>
</dbReference>